<dbReference type="Gene3D" id="1.20.1250.20">
    <property type="entry name" value="MFS general substrate transporter like domains"/>
    <property type="match status" value="1"/>
</dbReference>
<dbReference type="InterPro" id="IPR020846">
    <property type="entry name" value="MFS_dom"/>
</dbReference>
<gene>
    <name evidence="6" type="primary">yfcJ_2</name>
    <name evidence="6" type="ORF">LMG26845_04286</name>
</gene>
<evidence type="ECO:0000313" key="6">
    <source>
        <dbReference type="EMBL" id="CAB3681466.1"/>
    </source>
</evidence>
<feature type="transmembrane region" description="Helical" evidence="4">
    <location>
        <begin position="20"/>
        <end position="40"/>
    </location>
</feature>
<dbReference type="GO" id="GO:0022857">
    <property type="term" value="F:transmembrane transporter activity"/>
    <property type="evidence" value="ECO:0007669"/>
    <property type="project" value="UniProtKB-UniRule"/>
</dbReference>
<feature type="transmembrane region" description="Helical" evidence="4">
    <location>
        <begin position="225"/>
        <end position="252"/>
    </location>
</feature>
<dbReference type="InterPro" id="IPR037541">
    <property type="entry name" value="MFS_YfcJ"/>
</dbReference>
<feature type="transmembrane region" description="Helical" evidence="4">
    <location>
        <begin position="52"/>
        <end position="78"/>
    </location>
</feature>
<dbReference type="Proteomes" id="UP000507979">
    <property type="component" value="Unassembled WGS sequence"/>
</dbReference>
<dbReference type="HAMAP" id="MF_02091">
    <property type="entry name" value="MFS_YfcJ"/>
    <property type="match status" value="1"/>
</dbReference>
<dbReference type="PANTHER" id="PTHR23531:SF1">
    <property type="entry name" value="QUINOLENE RESISTANCE PROTEIN NORA"/>
    <property type="match status" value="1"/>
</dbReference>
<dbReference type="GO" id="GO:0005886">
    <property type="term" value="C:plasma membrane"/>
    <property type="evidence" value="ECO:0007669"/>
    <property type="project" value="UniProtKB-SubCell"/>
</dbReference>
<dbReference type="EMBL" id="CADIJR010000050">
    <property type="protein sequence ID" value="CAB3681466.1"/>
    <property type="molecule type" value="Genomic_DNA"/>
</dbReference>
<dbReference type="PANTHER" id="PTHR23531">
    <property type="entry name" value="QUINOLENE RESISTANCE PROTEIN NORA"/>
    <property type="match status" value="1"/>
</dbReference>
<feature type="transmembrane region" description="Helical" evidence="4">
    <location>
        <begin position="183"/>
        <end position="204"/>
    </location>
</feature>
<comment type="subcellular location">
    <subcellularLocation>
        <location evidence="4">Cell inner membrane</location>
        <topology evidence="4">Multi-pass membrane protein</topology>
    </subcellularLocation>
</comment>
<feature type="transmembrane region" description="Helical" evidence="4">
    <location>
        <begin position="311"/>
        <end position="336"/>
    </location>
</feature>
<organism evidence="6 7">
    <name type="scientific">Achromobacter insuavis</name>
    <dbReference type="NCBI Taxonomy" id="1287735"/>
    <lineage>
        <taxon>Bacteria</taxon>
        <taxon>Pseudomonadati</taxon>
        <taxon>Pseudomonadota</taxon>
        <taxon>Betaproteobacteria</taxon>
        <taxon>Burkholderiales</taxon>
        <taxon>Alcaligenaceae</taxon>
        <taxon>Achromobacter</taxon>
    </lineage>
</organism>
<dbReference type="NCBIfam" id="NF003477">
    <property type="entry name" value="PRK05122.1"/>
    <property type="match status" value="1"/>
</dbReference>
<evidence type="ECO:0000256" key="1">
    <source>
        <dbReference type="ARBA" id="ARBA00022692"/>
    </source>
</evidence>
<feature type="transmembrane region" description="Helical" evidence="4">
    <location>
        <begin position="348"/>
        <end position="370"/>
    </location>
</feature>
<feature type="transmembrane region" description="Helical" evidence="4">
    <location>
        <begin position="157"/>
        <end position="177"/>
    </location>
</feature>
<keyword evidence="7" id="KW-1185">Reference proteome</keyword>
<keyword evidence="1 4" id="KW-0812">Transmembrane</keyword>
<dbReference type="RefSeq" id="WP_054431088.1">
    <property type="nucleotide sequence ID" value="NZ_CADIJR010000050.1"/>
</dbReference>
<name>A0A6J5AWE7_9BURK</name>
<dbReference type="Pfam" id="PF07690">
    <property type="entry name" value="MFS_1"/>
    <property type="match status" value="1"/>
</dbReference>
<evidence type="ECO:0000256" key="4">
    <source>
        <dbReference type="HAMAP-Rule" id="MF_02091"/>
    </source>
</evidence>
<dbReference type="SUPFAM" id="SSF103473">
    <property type="entry name" value="MFS general substrate transporter"/>
    <property type="match status" value="1"/>
</dbReference>
<feature type="transmembrane region" description="Helical" evidence="4">
    <location>
        <begin position="376"/>
        <end position="396"/>
    </location>
</feature>
<evidence type="ECO:0000313" key="7">
    <source>
        <dbReference type="Proteomes" id="UP000507979"/>
    </source>
</evidence>
<feature type="transmembrane region" description="Helical" evidence="4">
    <location>
        <begin position="289"/>
        <end position="305"/>
    </location>
</feature>
<comment type="similarity">
    <text evidence="4">Belongs to the major facilitator superfamily. YfcJ family.</text>
</comment>
<dbReference type="AlphaFoldDB" id="A0A6J5AWE7"/>
<dbReference type="InterPro" id="IPR011701">
    <property type="entry name" value="MFS"/>
</dbReference>
<keyword evidence="3 4" id="KW-0472">Membrane</keyword>
<evidence type="ECO:0000256" key="3">
    <source>
        <dbReference type="ARBA" id="ARBA00023136"/>
    </source>
</evidence>
<accession>A0A6J5AWE7</accession>
<protein>
    <recommendedName>
        <fullName evidence="4">Uncharacterized MFS-type transporter LMG26845_04286</fullName>
    </recommendedName>
</protein>
<feature type="transmembrane region" description="Helical" evidence="4">
    <location>
        <begin position="120"/>
        <end position="145"/>
    </location>
</feature>
<keyword evidence="2 4" id="KW-1133">Transmembrane helix</keyword>
<dbReference type="InterPro" id="IPR036259">
    <property type="entry name" value="MFS_trans_sf"/>
</dbReference>
<dbReference type="PROSITE" id="PS50850">
    <property type="entry name" value="MFS"/>
    <property type="match status" value="1"/>
</dbReference>
<evidence type="ECO:0000259" key="5">
    <source>
        <dbReference type="PROSITE" id="PS50850"/>
    </source>
</evidence>
<keyword evidence="4" id="KW-0813">Transport</keyword>
<feature type="domain" description="Major facilitator superfamily (MFS) profile" evidence="5">
    <location>
        <begin position="218"/>
        <end position="403"/>
    </location>
</feature>
<evidence type="ECO:0000256" key="2">
    <source>
        <dbReference type="ARBA" id="ARBA00022989"/>
    </source>
</evidence>
<dbReference type="InterPro" id="IPR052714">
    <property type="entry name" value="MFS_Exporter"/>
</dbReference>
<sequence length="403" mass="40680">MSNASTAAVLPAAGGTARPVFMQILPLALAVFVGFFMVGLPMPVLPLYVDGVLAQGALVVGIVAGLQFAAALLSRAWSGALADRRGAKRAVVTGFLLGSVAGLLYLLADDLAQLQPRAALAALMAGRALMGCAESLIVTGALSWGVGRVGPQNAGRVMAWIGVAIYAAFGLGAPAGMQLYGATGFAGIAWATVFIPVLALALVLPQRGVPPAGGVRTPFYRVLGLVMLPGLGLALTSVGFGVITAFITLLFAQRGWDGAAWMFSLFGVGFIVARLFFAGLPDKLGGARVALVCVLIEAAGQWLIWMGPTPAWAFAGALLSGAGYSLAFPAFGVEAVRRVPPASRGAAMGAYVAFLDVALGIASPAAGWLAGMQGYGAVYALGGACALGAVFVAMALRGRAAAA</sequence>
<dbReference type="NCBIfam" id="NF009048">
    <property type="entry name" value="PRK12382.1"/>
    <property type="match status" value="1"/>
</dbReference>
<dbReference type="CDD" id="cd17489">
    <property type="entry name" value="MFS_YfcJ_like"/>
    <property type="match status" value="1"/>
</dbReference>
<dbReference type="GeneID" id="92900165"/>
<keyword evidence="4" id="KW-0997">Cell inner membrane</keyword>
<reference evidence="6 7" key="1">
    <citation type="submission" date="2020-04" db="EMBL/GenBank/DDBJ databases">
        <authorList>
            <person name="De Canck E."/>
        </authorList>
    </citation>
    <scope>NUCLEOTIDE SEQUENCE [LARGE SCALE GENOMIC DNA]</scope>
    <source>
        <strain evidence="6 7">LMG 26845</strain>
    </source>
</reference>
<proteinExistence type="inferred from homology"/>
<feature type="transmembrane region" description="Helical" evidence="4">
    <location>
        <begin position="90"/>
        <end position="108"/>
    </location>
</feature>
<keyword evidence="4" id="KW-1003">Cell membrane</keyword>
<feature type="transmembrane region" description="Helical" evidence="4">
    <location>
        <begin position="258"/>
        <end position="277"/>
    </location>
</feature>